<evidence type="ECO:0000313" key="2">
    <source>
        <dbReference type="Proteomes" id="UP000192042"/>
    </source>
</evidence>
<reference evidence="1 2" key="1">
    <citation type="submission" date="2017-03" db="EMBL/GenBank/DDBJ databases">
        <authorList>
            <person name="Afonso C.L."/>
            <person name="Miller P.J."/>
            <person name="Scott M.A."/>
            <person name="Spackman E."/>
            <person name="Goraichik I."/>
            <person name="Dimitrov K.M."/>
            <person name="Suarez D.L."/>
            <person name="Swayne D.E."/>
        </authorList>
    </citation>
    <scope>NUCLEOTIDE SEQUENCE [LARGE SCALE GENOMIC DNA]</scope>
    <source>
        <strain evidence="1">Genome sequencing of Nitrospira japonica strain NJ11</strain>
    </source>
</reference>
<dbReference type="KEGG" id="nja:NSJP_0395"/>
<dbReference type="AlphaFoldDB" id="A0A1W1I0R3"/>
<proteinExistence type="predicted"/>
<dbReference type="EMBL" id="LT828648">
    <property type="protein sequence ID" value="SLM46567.1"/>
    <property type="molecule type" value="Genomic_DNA"/>
</dbReference>
<dbReference type="Proteomes" id="UP000192042">
    <property type="component" value="Chromosome I"/>
</dbReference>
<keyword evidence="2" id="KW-1185">Reference proteome</keyword>
<gene>
    <name evidence="1" type="ORF">NSJP_0395</name>
</gene>
<name>A0A1W1I0R3_9BACT</name>
<organism evidence="1 2">
    <name type="scientific">Nitrospira japonica</name>
    <dbReference type="NCBI Taxonomy" id="1325564"/>
    <lineage>
        <taxon>Bacteria</taxon>
        <taxon>Pseudomonadati</taxon>
        <taxon>Nitrospirota</taxon>
        <taxon>Nitrospiria</taxon>
        <taxon>Nitrospirales</taxon>
        <taxon>Nitrospiraceae</taxon>
        <taxon>Nitrospira</taxon>
    </lineage>
</organism>
<sequence length="65" mass="7418">MLAWNRKLRESVVLLDQASLCPMDCPMRRKTMIVGTLQPFDVSGEPPGTRTQGPRLKRAMLYRLS</sequence>
<protein>
    <submittedName>
        <fullName evidence="1">Uncharacterized protein</fullName>
    </submittedName>
</protein>
<evidence type="ECO:0000313" key="1">
    <source>
        <dbReference type="EMBL" id="SLM46567.1"/>
    </source>
</evidence>
<accession>A0A1W1I0R3</accession>